<evidence type="ECO:0000313" key="3">
    <source>
        <dbReference type="Proteomes" id="UP000187891"/>
    </source>
</evidence>
<proteinExistence type="predicted"/>
<accession>A0A1R3U9E7</accession>
<evidence type="ECO:0000313" key="2">
    <source>
        <dbReference type="EMBL" id="SCX35387.1"/>
    </source>
</evidence>
<dbReference type="EMBL" id="FMUE01000020">
    <property type="protein sequence ID" value="SCX35387.1"/>
    <property type="molecule type" value="Genomic_DNA"/>
</dbReference>
<protein>
    <submittedName>
        <fullName evidence="2">Uncharacterized protein</fullName>
    </submittedName>
</protein>
<gene>
    <name evidence="2" type="ORF">DSM25559_4946</name>
</gene>
<keyword evidence="1" id="KW-0472">Membrane</keyword>
<organism evidence="2 3">
    <name type="scientific">Agrobacterium rosae</name>
    <dbReference type="NCBI Taxonomy" id="1972867"/>
    <lineage>
        <taxon>Bacteria</taxon>
        <taxon>Pseudomonadati</taxon>
        <taxon>Pseudomonadota</taxon>
        <taxon>Alphaproteobacteria</taxon>
        <taxon>Hyphomicrobiales</taxon>
        <taxon>Rhizobiaceae</taxon>
        <taxon>Rhizobium/Agrobacterium group</taxon>
        <taxon>Agrobacterium</taxon>
    </lineage>
</organism>
<sequence length="119" mass="12781">MMVFLLGLTLSLSALALRSIAAVVAIGILITFVFAAAFAMSAPGVHLLSLLIVLAGYNVGIAVTIVAMLAASRCAEYEKNLRLERRDTGAANAALPQPLWREWEIILHRPVHLICDNVS</sequence>
<name>A0A1R3U9E7_9HYPH</name>
<keyword evidence="1" id="KW-0812">Transmembrane</keyword>
<evidence type="ECO:0000256" key="1">
    <source>
        <dbReference type="SAM" id="Phobius"/>
    </source>
</evidence>
<feature type="transmembrane region" description="Helical" evidence="1">
    <location>
        <begin position="45"/>
        <end position="71"/>
    </location>
</feature>
<reference evidence="3" key="1">
    <citation type="submission" date="2016-10" db="EMBL/GenBank/DDBJ databases">
        <authorList>
            <person name="Wibberg D."/>
        </authorList>
    </citation>
    <scope>NUCLEOTIDE SEQUENCE [LARGE SCALE GENOMIC DNA]</scope>
</reference>
<dbReference type="Proteomes" id="UP000187891">
    <property type="component" value="Unassembled WGS sequence"/>
</dbReference>
<keyword evidence="1" id="KW-1133">Transmembrane helix</keyword>
<dbReference type="RefSeq" id="WP_077122884.1">
    <property type="nucleotide sequence ID" value="NZ_FMUE01000020.1"/>
</dbReference>
<dbReference type="AlphaFoldDB" id="A0A1R3U9E7"/>